<dbReference type="Pfam" id="PF13445">
    <property type="entry name" value="zf-RING_UBOX"/>
    <property type="match status" value="1"/>
</dbReference>
<keyword evidence="10 11" id="KW-0040">ANK repeat</keyword>
<dbReference type="GO" id="GO:0009738">
    <property type="term" value="P:abscisic acid-activated signaling pathway"/>
    <property type="evidence" value="ECO:0007669"/>
    <property type="project" value="InterPro"/>
</dbReference>
<dbReference type="PROSITE" id="PS50297">
    <property type="entry name" value="ANK_REP_REGION"/>
    <property type="match status" value="4"/>
</dbReference>
<evidence type="ECO:0000256" key="6">
    <source>
        <dbReference type="ARBA" id="ARBA00022737"/>
    </source>
</evidence>
<dbReference type="Gene3D" id="1.25.40.20">
    <property type="entry name" value="Ankyrin repeat-containing domain"/>
    <property type="match status" value="3"/>
</dbReference>
<keyword evidence="9" id="KW-0862">Zinc</keyword>
<feature type="domain" description="RING-type" evidence="15">
    <location>
        <begin position="6"/>
        <end position="52"/>
    </location>
</feature>
<evidence type="ECO:0000256" key="2">
    <source>
        <dbReference type="ARBA" id="ARBA00004906"/>
    </source>
</evidence>
<dbReference type="GO" id="GO:0005524">
    <property type="term" value="F:ATP binding"/>
    <property type="evidence" value="ECO:0007669"/>
    <property type="project" value="InterPro"/>
</dbReference>
<feature type="repeat" description="ANK" evidence="11">
    <location>
        <begin position="574"/>
        <end position="606"/>
    </location>
</feature>
<keyword evidence="4" id="KW-0808">Transferase</keyword>
<comment type="pathway">
    <text evidence="2">Protein modification; protein ubiquitination.</text>
</comment>
<dbReference type="FunFam" id="1.25.40.20:FF:000713">
    <property type="entry name" value="E3 ubiquitin-protein ligase KEG"/>
    <property type="match status" value="1"/>
</dbReference>
<evidence type="ECO:0000256" key="1">
    <source>
        <dbReference type="ARBA" id="ARBA00000900"/>
    </source>
</evidence>
<dbReference type="PROSITE" id="PS50089">
    <property type="entry name" value="ZF_RING_2"/>
    <property type="match status" value="1"/>
</dbReference>
<dbReference type="Pfam" id="PF18346">
    <property type="entry name" value="SH3_15"/>
    <property type="match status" value="7"/>
</dbReference>
<feature type="repeat" description="ANK" evidence="11">
    <location>
        <begin position="540"/>
        <end position="573"/>
    </location>
</feature>
<dbReference type="InterPro" id="IPR013083">
    <property type="entry name" value="Znf_RING/FYVE/PHD"/>
</dbReference>
<feature type="domain" description="Protein kinase" evidence="14">
    <location>
        <begin position="128"/>
        <end position="457"/>
    </location>
</feature>
<dbReference type="InterPro" id="IPR011009">
    <property type="entry name" value="Kinase-like_dom_sf"/>
</dbReference>
<dbReference type="GO" id="GO:0016567">
    <property type="term" value="P:protein ubiquitination"/>
    <property type="evidence" value="ECO:0007669"/>
    <property type="project" value="InterPro"/>
</dbReference>
<evidence type="ECO:0000256" key="11">
    <source>
        <dbReference type="PROSITE-ProRule" id="PRU00023"/>
    </source>
</evidence>
<reference evidence="16 17" key="1">
    <citation type="submission" date="2024-01" db="EMBL/GenBank/DDBJ databases">
        <authorList>
            <person name="Waweru B."/>
        </authorList>
    </citation>
    <scope>NUCLEOTIDE SEQUENCE [LARGE SCALE GENOMIC DNA]</scope>
</reference>
<dbReference type="GO" id="GO:0045324">
    <property type="term" value="P:late endosome to vacuole transport"/>
    <property type="evidence" value="ECO:0007669"/>
    <property type="project" value="TreeGrafter"/>
</dbReference>
<dbReference type="GO" id="GO:0061630">
    <property type="term" value="F:ubiquitin protein ligase activity"/>
    <property type="evidence" value="ECO:0007669"/>
    <property type="project" value="UniProtKB-EC"/>
</dbReference>
<feature type="repeat" description="ANK" evidence="11">
    <location>
        <begin position="788"/>
        <end position="820"/>
    </location>
</feature>
<dbReference type="GO" id="GO:0005802">
    <property type="term" value="C:trans-Golgi network"/>
    <property type="evidence" value="ECO:0007669"/>
    <property type="project" value="TreeGrafter"/>
</dbReference>
<evidence type="ECO:0000256" key="9">
    <source>
        <dbReference type="ARBA" id="ARBA00022833"/>
    </source>
</evidence>
<dbReference type="GO" id="GO:0008270">
    <property type="term" value="F:zinc ion binding"/>
    <property type="evidence" value="ECO:0007669"/>
    <property type="project" value="UniProtKB-KW"/>
</dbReference>
<organism evidence="16 17">
    <name type="scientific">Dovyalis caffra</name>
    <dbReference type="NCBI Taxonomy" id="77055"/>
    <lineage>
        <taxon>Eukaryota</taxon>
        <taxon>Viridiplantae</taxon>
        <taxon>Streptophyta</taxon>
        <taxon>Embryophyta</taxon>
        <taxon>Tracheophyta</taxon>
        <taxon>Spermatophyta</taxon>
        <taxon>Magnoliopsida</taxon>
        <taxon>eudicotyledons</taxon>
        <taxon>Gunneridae</taxon>
        <taxon>Pentapetalae</taxon>
        <taxon>rosids</taxon>
        <taxon>fabids</taxon>
        <taxon>Malpighiales</taxon>
        <taxon>Salicaceae</taxon>
        <taxon>Flacourtieae</taxon>
        <taxon>Dovyalis</taxon>
    </lineage>
</organism>
<dbReference type="InterPro" id="IPR000719">
    <property type="entry name" value="Prot_kinase_dom"/>
</dbReference>
<gene>
    <name evidence="16" type="ORF">DCAF_LOCUS11507</name>
</gene>
<dbReference type="PROSITE" id="PS00518">
    <property type="entry name" value="ZF_RING_1"/>
    <property type="match status" value="1"/>
</dbReference>
<evidence type="ECO:0000259" key="14">
    <source>
        <dbReference type="PROSITE" id="PS50011"/>
    </source>
</evidence>
<dbReference type="CDD" id="cd23140">
    <property type="entry name" value="RING-HC_KEG-like"/>
    <property type="match status" value="1"/>
</dbReference>
<dbReference type="SMART" id="SM00184">
    <property type="entry name" value="RING"/>
    <property type="match status" value="1"/>
</dbReference>
<dbReference type="EC" id="2.3.2.27" evidence="3"/>
<dbReference type="GO" id="GO:0009788">
    <property type="term" value="P:negative regulation of abscisic acid-activated signaling pathway"/>
    <property type="evidence" value="ECO:0007669"/>
    <property type="project" value="TreeGrafter"/>
</dbReference>
<feature type="compositionally biased region" description="Acidic residues" evidence="13">
    <location>
        <begin position="86"/>
        <end position="100"/>
    </location>
</feature>
<dbReference type="InterPro" id="IPR036770">
    <property type="entry name" value="Ankyrin_rpt-contain_sf"/>
</dbReference>
<evidence type="ECO:0000313" key="17">
    <source>
        <dbReference type="Proteomes" id="UP001314170"/>
    </source>
</evidence>
<evidence type="ECO:0000256" key="7">
    <source>
        <dbReference type="ARBA" id="ARBA00022771"/>
    </source>
</evidence>
<feature type="repeat" description="ANK" evidence="11">
    <location>
        <begin position="755"/>
        <end position="787"/>
    </location>
</feature>
<dbReference type="InterPro" id="IPR001245">
    <property type="entry name" value="Ser-Thr/Tyr_kinase_cat_dom"/>
</dbReference>
<evidence type="ECO:0000256" key="12">
    <source>
        <dbReference type="PROSITE-ProRule" id="PRU00175"/>
    </source>
</evidence>
<comment type="catalytic activity">
    <reaction evidence="1">
        <text>S-ubiquitinyl-[E2 ubiquitin-conjugating enzyme]-L-cysteine + [acceptor protein]-L-lysine = [E2 ubiquitin-conjugating enzyme]-L-cysteine + N(6)-ubiquitinyl-[acceptor protein]-L-lysine.</text>
        <dbReference type="EC" id="2.3.2.27"/>
    </reaction>
</comment>
<dbReference type="InterPro" id="IPR002110">
    <property type="entry name" value="Ankyrin_rpt"/>
</dbReference>
<accession>A0AAV1RIM9</accession>
<name>A0AAV1RIM9_9ROSI</name>
<sequence length="1653" mass="182497">MKVPCCSVCQTRYNEEERVPLLLQCGHGFCKDCLSRMFSASTDTTLVCPRCRHVSVVGNSVTALKKNFAVLALLHSPSAAANFDFDYTDDEDDDNEEDFEEGRCSRGSHASSSGACGPVIDVGAHQEVKLVKKIGEGRSKSGMETWTAVIGGGGVHGKVCRHRVTVKRVEIGEEMEVEWVLGQLDSLRKAARWCRNVCTFHGVVKMDGCLGIVMDRCYGSVESEMQRNEGRLTLEQILSEHLVILDGRKMKLLIKDKKFRNMFVGNEAIEEVTARYGADIARGVAELHAAGVVCMNIKPSNLLLDSSGRAVVSDYGLAAILKKPACRKARSECDSAKIHSCMDCTMLSPHYTAPEAWEPVKKSLNLFWDDAIGISVESDAWSFGCALVEMCTGSIPWAGLSAEEIYRAVVKGRKLPPQYASVVGVGMPRELWKMIGECLQFKASKRPTFSAMLAIFLRHLQELPRSPPASPDNSFAKYPRSYLREPPLASDLEVFQDNPTHLHRLVSEGDVSGVRELLAKVASHDGNCPISMLLEAQNADGQTALHLACRRGSSELVWAILEYREANADVLDKDGDPPLVFALAAGSPECVRALIERGANVRSSLREGFGPSVAHVCAYHGQPDCMRELLLAGADPNAIDDEGESVLHRAVSKKYTDCALVILENGGCGSMAVPNSKNLTPLHLCVATWNVDVVRRWVEVASPEEIADAINLPSPVGTALCMAAAVKKDHEIEGRGLVQILLFAGADPTAQDAQHGRTALHTAAMANDVELVKIILDAGVDVNIRNVQNTIPLHVALARGAKSCVGLLLSAGANCNMQDDEGDNAFHIAAETAKMIRENLEWLIVMLRNPDAAVEVRNHSGKTLRDFLEALPREWISEDLMEALVKRGVHLSPTIFEVGDWVKFKRSVTTPTHGWQGAKHKSVGFVQTVVDKDNIVVSFCTGEARVLANEVLKVIPLDRGQHVQLRQDVKEPRYGWRGQSRDSIGTVLCVDDDGILRVGFPGASRGWKADPAEMERVEEFKVGDWVRIRPTLTTAKHGLGSVTPGSIGIVYCIRPDNSLLLELSYLPNPWHCEPEEVEHVAPFKIGDRVCVKRSVAEPRYAWGGETHHSVGRISEIENDGLLIIEIPNRPIPWQADPSDMEKVEDFKVGDWVRVKASVSSPKYGWDDITRNSIGVIHSLEEDGDMGLAFCFRSKPFCCSVTDVEKVPPFEVGQEIHVMPSVTQPRLGWSNESPATVGKIVRIDMDGALTVRVTGRHSLWKVSPGDAERLSGFEVGDWVRSKPSLGTRPSYDWNSIGKESLAVVHSIQETGYLELACCFRKGRWIAHYTDIEKVPCFKVGQHVRFRTGLVEPRWGWRGAQPDSRGIITSVHADGEVRVAFFELQGLWRGDPADLEVEQIFEVGEWVKLREDVSNWKSIGPGSVGVVQGIGYDGDKWDGSIYVGFCGEQERWVGPTSHLDRVERLMVGQKVRVKLSVKQPRFGWSGHSHGSVGTISAIDADGKLRIYTPVGSKTWMLDPSEVELVKDEELHIGDWVKVRVSVSTPTHQWGEVNHSSIGVVHRMENGDLWVAFCFLERLWLCKALEMERVRPFKVGDKVKIREGLVTPRWGWGMETHASKGQVVGVDANGKLRIKFQWREGRPWVGDPADIVLDES</sequence>
<dbReference type="SUPFAM" id="SSF56112">
    <property type="entry name" value="Protein kinase-like (PK-like)"/>
    <property type="match status" value="1"/>
</dbReference>
<evidence type="ECO:0000256" key="10">
    <source>
        <dbReference type="ARBA" id="ARBA00023043"/>
    </source>
</evidence>
<feature type="repeat" description="ANK" evidence="11">
    <location>
        <begin position="609"/>
        <end position="641"/>
    </location>
</feature>
<proteinExistence type="predicted"/>
<dbReference type="PRINTS" id="PR01415">
    <property type="entry name" value="ANKYRIN"/>
</dbReference>
<evidence type="ECO:0000256" key="5">
    <source>
        <dbReference type="ARBA" id="ARBA00022723"/>
    </source>
</evidence>
<keyword evidence="6" id="KW-0677">Repeat</keyword>
<dbReference type="PANTHER" id="PTHR46960:SF1">
    <property type="entry name" value="E3 UBIQUITIN-PROTEIN LIGASE KEG"/>
    <property type="match status" value="1"/>
</dbReference>
<dbReference type="InterPro" id="IPR027370">
    <property type="entry name" value="Znf-RING_euk"/>
</dbReference>
<dbReference type="GO" id="GO:0006952">
    <property type="term" value="P:defense response"/>
    <property type="evidence" value="ECO:0007669"/>
    <property type="project" value="InterPro"/>
</dbReference>
<dbReference type="InterPro" id="IPR017907">
    <property type="entry name" value="Znf_RING_CS"/>
</dbReference>
<comment type="caution">
    <text evidence="16">The sequence shown here is derived from an EMBL/GenBank/DDBJ whole genome shotgun (WGS) entry which is preliminary data.</text>
</comment>
<keyword evidence="17" id="KW-1185">Reference proteome</keyword>
<keyword evidence="7 12" id="KW-0863">Zinc-finger</keyword>
<dbReference type="SMART" id="SM00248">
    <property type="entry name" value="ANK"/>
    <property type="match status" value="9"/>
</dbReference>
<evidence type="ECO:0000256" key="8">
    <source>
        <dbReference type="ARBA" id="ARBA00022786"/>
    </source>
</evidence>
<evidence type="ECO:0000256" key="13">
    <source>
        <dbReference type="SAM" id="MobiDB-lite"/>
    </source>
</evidence>
<dbReference type="InterPro" id="IPR001841">
    <property type="entry name" value="Znf_RING"/>
</dbReference>
<evidence type="ECO:0000313" key="16">
    <source>
        <dbReference type="EMBL" id="CAK7336499.1"/>
    </source>
</evidence>
<dbReference type="Gene3D" id="3.30.40.10">
    <property type="entry name" value="Zinc/RING finger domain, C3HC4 (zinc finger)"/>
    <property type="match status" value="1"/>
</dbReference>
<dbReference type="Pfam" id="PF07714">
    <property type="entry name" value="PK_Tyr_Ser-Thr"/>
    <property type="match status" value="1"/>
</dbReference>
<dbReference type="FunFam" id="1.25.40.20:FF:000351">
    <property type="entry name" value="E3 ubiquitin-protein ligase KEG"/>
    <property type="match status" value="1"/>
</dbReference>
<feature type="region of interest" description="Disordered" evidence="13">
    <location>
        <begin position="85"/>
        <end position="114"/>
    </location>
</feature>
<evidence type="ECO:0000256" key="3">
    <source>
        <dbReference type="ARBA" id="ARBA00012483"/>
    </source>
</evidence>
<keyword evidence="8" id="KW-0833">Ubl conjugation pathway</keyword>
<evidence type="ECO:0000259" key="15">
    <source>
        <dbReference type="PROSITE" id="PS50089"/>
    </source>
</evidence>
<dbReference type="Pfam" id="PF12796">
    <property type="entry name" value="Ank_2"/>
    <property type="match status" value="3"/>
</dbReference>
<dbReference type="PROSITE" id="PS50088">
    <property type="entry name" value="ANK_REPEAT"/>
    <property type="match status" value="5"/>
</dbReference>
<dbReference type="PROSITE" id="PS50011">
    <property type="entry name" value="PROTEIN_KINASE_DOM"/>
    <property type="match status" value="1"/>
</dbReference>
<dbReference type="SUPFAM" id="SSF57850">
    <property type="entry name" value="RING/U-box"/>
    <property type="match status" value="1"/>
</dbReference>
<dbReference type="GO" id="GO:0004672">
    <property type="term" value="F:protein kinase activity"/>
    <property type="evidence" value="ECO:0007669"/>
    <property type="project" value="InterPro"/>
</dbReference>
<dbReference type="Proteomes" id="UP001314170">
    <property type="component" value="Unassembled WGS sequence"/>
</dbReference>
<dbReference type="EMBL" id="CAWUPB010000994">
    <property type="protein sequence ID" value="CAK7336499.1"/>
    <property type="molecule type" value="Genomic_DNA"/>
</dbReference>
<dbReference type="InterPro" id="IPR040847">
    <property type="entry name" value="SH3_15"/>
</dbReference>
<protein>
    <recommendedName>
        <fullName evidence="3">RING-type E3 ubiquitin transferase</fullName>
        <ecNumber evidence="3">2.3.2.27</ecNumber>
    </recommendedName>
</protein>
<dbReference type="GO" id="GO:0005769">
    <property type="term" value="C:early endosome"/>
    <property type="evidence" value="ECO:0007669"/>
    <property type="project" value="TreeGrafter"/>
</dbReference>
<dbReference type="Gene3D" id="1.10.510.10">
    <property type="entry name" value="Transferase(Phosphotransferase) domain 1"/>
    <property type="match status" value="1"/>
</dbReference>
<dbReference type="PANTHER" id="PTHR46960">
    <property type="entry name" value="E3 UBIQUITIN-PROTEIN LIGASE KEG"/>
    <property type="match status" value="1"/>
</dbReference>
<evidence type="ECO:0000256" key="4">
    <source>
        <dbReference type="ARBA" id="ARBA00022679"/>
    </source>
</evidence>
<dbReference type="SUPFAM" id="SSF48403">
    <property type="entry name" value="Ankyrin repeat"/>
    <property type="match status" value="1"/>
</dbReference>
<dbReference type="InterPro" id="IPR044584">
    <property type="entry name" value="KEG"/>
</dbReference>
<keyword evidence="5" id="KW-0479">Metal-binding</keyword>